<dbReference type="PROSITE" id="PS50297">
    <property type="entry name" value="ANK_REP_REGION"/>
    <property type="match status" value="2"/>
</dbReference>
<dbReference type="AlphaFoldDB" id="A0A6J2YLX3"/>
<keyword evidence="5" id="KW-1185">Reference proteome</keyword>
<dbReference type="InParanoid" id="A0A6J2YLX3"/>
<gene>
    <name evidence="6" type="primary">LOC115888661</name>
</gene>
<keyword evidence="1" id="KW-0677">Repeat</keyword>
<evidence type="ECO:0000256" key="2">
    <source>
        <dbReference type="ARBA" id="ARBA00023043"/>
    </source>
</evidence>
<sequence>MDLFLVNDQLTEKLAYYRTTHCQTTQDEAFDLLGFTDLKAVVTMSTSDSKKLILGKLNLTNIKKEQLPTTTLKTDQSGGKYIHLNGQKLKVVPQSFIPKEIKQCTMVLKHQMVDIGNLNKPLKIRVISSVSHLNNSDTHSTDKIDKPKLVYGSCKNDNQIRNKHINPDSGEITKHTESSSSTAESVKPKASLNCAQVDSEPPEEAELYQLIPFSSRVVPKLLTTKNIEILNKVKMQALNLSTKDLNKSDVKKKEVTDSSVQTDIVTTKDQNVQTDTPASVSMLDRFDEKFLRWLDSDDMPIINNINLGESARLRDSPVLGNCVNRSVSGTVIVNEEKMSKKLNFFKDLKNCLTPNAVGNMPIHEGVINNDLMLVKRMCAVLKALRRPVDLENHNGCTPLQLAVIHNSSPEIVDVLLNFGADVGEADGEGNTILHMGARFGRHQILKVILSHPVFSSVNNRPLIDSFNFDGLTPLMICCLASWTEGVYLFVNHRAEVNLRDQTSGRTALFHASEAHSEEIVRFLLNNRADPKIKNFFGTSPHDAMYELDEIPFEIKNLIFGKTKKRTIEAEMNPARTAKAVKTLKTFSKLQKVESSRSVLVPIIKTYNKTSQVK</sequence>
<feature type="region of interest" description="Disordered" evidence="4">
    <location>
        <begin position="161"/>
        <end position="192"/>
    </location>
</feature>
<dbReference type="PANTHER" id="PTHR46680:SF3">
    <property type="entry name" value="NF-KAPPA-B INHIBITOR CACTUS"/>
    <property type="match status" value="1"/>
</dbReference>
<reference evidence="6" key="1">
    <citation type="submission" date="2025-08" db="UniProtKB">
        <authorList>
            <consortium name="RefSeq"/>
        </authorList>
    </citation>
    <scope>IDENTIFICATION</scope>
    <source>
        <tissue evidence="6">Gonads</tissue>
    </source>
</reference>
<dbReference type="GeneID" id="115888661"/>
<dbReference type="RefSeq" id="XP_030764301.1">
    <property type="nucleotide sequence ID" value="XM_030908441.1"/>
</dbReference>
<evidence type="ECO:0000313" key="6">
    <source>
        <dbReference type="RefSeq" id="XP_030764301.1"/>
    </source>
</evidence>
<dbReference type="PANTHER" id="PTHR46680">
    <property type="entry name" value="NF-KAPPA-B INHIBITOR ALPHA"/>
    <property type="match status" value="1"/>
</dbReference>
<evidence type="ECO:0000313" key="5">
    <source>
        <dbReference type="Proteomes" id="UP000504635"/>
    </source>
</evidence>
<dbReference type="SMART" id="SM00248">
    <property type="entry name" value="ANK"/>
    <property type="match status" value="4"/>
</dbReference>
<feature type="repeat" description="ANK" evidence="3">
    <location>
        <begin position="503"/>
        <end position="535"/>
    </location>
</feature>
<proteinExistence type="predicted"/>
<dbReference type="InterPro" id="IPR036770">
    <property type="entry name" value="Ankyrin_rpt-contain_sf"/>
</dbReference>
<dbReference type="InterPro" id="IPR002110">
    <property type="entry name" value="Ankyrin_rpt"/>
</dbReference>
<dbReference type="Pfam" id="PF12796">
    <property type="entry name" value="Ank_2"/>
    <property type="match status" value="2"/>
</dbReference>
<dbReference type="PROSITE" id="PS50088">
    <property type="entry name" value="ANK_REPEAT"/>
    <property type="match status" value="2"/>
</dbReference>
<evidence type="ECO:0000256" key="1">
    <source>
        <dbReference type="ARBA" id="ARBA00022737"/>
    </source>
</evidence>
<dbReference type="OrthoDB" id="10254947at2759"/>
<dbReference type="Proteomes" id="UP000504635">
    <property type="component" value="Unplaced"/>
</dbReference>
<keyword evidence="2 3" id="KW-0040">ANK repeat</keyword>
<dbReference type="SUPFAM" id="SSF48403">
    <property type="entry name" value="Ankyrin repeat"/>
    <property type="match status" value="1"/>
</dbReference>
<dbReference type="InterPro" id="IPR051070">
    <property type="entry name" value="NF-kappa-B_inhibitor"/>
</dbReference>
<name>A0A6J2YLX3_SITOR</name>
<evidence type="ECO:0000256" key="4">
    <source>
        <dbReference type="SAM" id="MobiDB-lite"/>
    </source>
</evidence>
<feature type="repeat" description="ANK" evidence="3">
    <location>
        <begin position="394"/>
        <end position="427"/>
    </location>
</feature>
<accession>A0A6J2YLX3</accession>
<dbReference type="FunCoup" id="A0A6J2YLX3">
    <property type="interactions" value="71"/>
</dbReference>
<dbReference type="Gene3D" id="1.25.40.20">
    <property type="entry name" value="Ankyrin repeat-containing domain"/>
    <property type="match status" value="1"/>
</dbReference>
<organism evidence="5 6">
    <name type="scientific">Sitophilus oryzae</name>
    <name type="common">Rice weevil</name>
    <name type="synonym">Curculio oryzae</name>
    <dbReference type="NCBI Taxonomy" id="7048"/>
    <lineage>
        <taxon>Eukaryota</taxon>
        <taxon>Metazoa</taxon>
        <taxon>Ecdysozoa</taxon>
        <taxon>Arthropoda</taxon>
        <taxon>Hexapoda</taxon>
        <taxon>Insecta</taxon>
        <taxon>Pterygota</taxon>
        <taxon>Neoptera</taxon>
        <taxon>Endopterygota</taxon>
        <taxon>Coleoptera</taxon>
        <taxon>Polyphaga</taxon>
        <taxon>Cucujiformia</taxon>
        <taxon>Curculionidae</taxon>
        <taxon>Dryophthorinae</taxon>
        <taxon>Sitophilus</taxon>
    </lineage>
</organism>
<protein>
    <submittedName>
        <fullName evidence="6">Uncharacterized protein LOC115888661</fullName>
    </submittedName>
</protein>
<dbReference type="KEGG" id="soy:115888661"/>
<evidence type="ECO:0000256" key="3">
    <source>
        <dbReference type="PROSITE-ProRule" id="PRU00023"/>
    </source>
</evidence>